<dbReference type="Proteomes" id="UP000036867">
    <property type="component" value="Unassembled WGS sequence"/>
</dbReference>
<keyword evidence="3" id="KW-1185">Reference proteome</keyword>
<dbReference type="STRING" id="263475.AMD00_14805"/>
<dbReference type="PANTHER" id="PTHR41786">
    <property type="entry name" value="MOTILITY ACCESSORY FACTOR MAF"/>
    <property type="match status" value="1"/>
</dbReference>
<feature type="domain" description="6-hydroxymethylpterin diphosphokinase MptE-like" evidence="1">
    <location>
        <begin position="172"/>
        <end position="343"/>
    </location>
</feature>
<dbReference type="AlphaFoldDB" id="A0A0M0LGQ5"/>
<dbReference type="Pfam" id="PF01973">
    <property type="entry name" value="MptE-like"/>
    <property type="match status" value="1"/>
</dbReference>
<sequence length="579" mass="66745">MENMERTYKIEEIEAKTGHAVIKIDGYLLHSKYNPIIEAQKYAKEHYTMHHSHIVFGYGSGYLIDALFEQLKYGEKILIIDPLIEQGIIKIHERHNKEPFYYWNSTKVDPLGMYISGIATSKESKLKVICSYNYDKLFPNNLKLTLQLIKDYQEKSIINENTILLFAKKWQKNLAENTISLVNDYSLEMIKGKYSKPVIIASGGPSLTKQLPLLKKIRKNAIVIAAGSTINSLMAANIEPDFVVSIDGGEPNYRHFKDLEFRHARLIYCPFNHPKIRYSFKKKAFAFITNQEDETIAYFNRKFNCHFPKIVGGGSVAHYSLSIAQYISSGPIAMIGQDLAYTDNKTHASNNKHEKKITEQDIEERSIIKADGYFGDKVSTSKVLYSMKTTFEEMEKLYPAKNPVYNCTEGGLKINGYEQLSFQEFYEKYANVQNVQEKFGVETLKKEEIDTHIFNEIFEDELTIYNKIISNLSEALLILKKNKLKIGFDKKVSKKLDVIDGKLAELYPDIQMQFIVGPIVLESRQSFLEKENETAVETYQRVYSQTKTLYENLLEVTIESRENINATLKKLKSEENYSK</sequence>
<evidence type="ECO:0000313" key="2">
    <source>
        <dbReference type="EMBL" id="KOO50151.1"/>
    </source>
</evidence>
<accession>A0A0M0LGQ5</accession>
<proteinExistence type="predicted"/>
<dbReference type="PATRIC" id="fig|263475.3.peg.4232"/>
<evidence type="ECO:0000313" key="3">
    <source>
        <dbReference type="Proteomes" id="UP000036867"/>
    </source>
</evidence>
<organism evidence="2 3">
    <name type="scientific">Viridibacillus arvi</name>
    <dbReference type="NCBI Taxonomy" id="263475"/>
    <lineage>
        <taxon>Bacteria</taxon>
        <taxon>Bacillati</taxon>
        <taxon>Bacillota</taxon>
        <taxon>Bacilli</taxon>
        <taxon>Bacillales</taxon>
        <taxon>Caryophanaceae</taxon>
        <taxon>Viridibacillus</taxon>
    </lineage>
</organism>
<dbReference type="InterPro" id="IPR002826">
    <property type="entry name" value="MptE-like"/>
</dbReference>
<gene>
    <name evidence="2" type="ORF">AMD00_14805</name>
</gene>
<evidence type="ECO:0000259" key="1">
    <source>
        <dbReference type="Pfam" id="PF01973"/>
    </source>
</evidence>
<comment type="caution">
    <text evidence="2">The sequence shown here is derived from an EMBL/GenBank/DDBJ whole genome shotgun (WGS) entry which is preliminary data.</text>
</comment>
<dbReference type="EMBL" id="LILB01000005">
    <property type="protein sequence ID" value="KOO50151.1"/>
    <property type="molecule type" value="Genomic_DNA"/>
</dbReference>
<reference evidence="3" key="1">
    <citation type="submission" date="2015-08" db="EMBL/GenBank/DDBJ databases">
        <title>Fjat-10028 dsm 16317.</title>
        <authorList>
            <person name="Liu B."/>
            <person name="Wang J."/>
            <person name="Zhu Y."/>
            <person name="Liu G."/>
            <person name="Chen Q."/>
            <person name="Chen Z."/>
            <person name="Lan J."/>
            <person name="Che J."/>
            <person name="Ge C."/>
            <person name="Shi H."/>
            <person name="Pan Z."/>
            <person name="Liu X."/>
        </authorList>
    </citation>
    <scope>NUCLEOTIDE SEQUENCE [LARGE SCALE GENOMIC DNA]</scope>
    <source>
        <strain evidence="3">DSM 16317</strain>
    </source>
</reference>
<protein>
    <recommendedName>
        <fullName evidence="1">6-hydroxymethylpterin diphosphokinase MptE-like domain-containing protein</fullName>
    </recommendedName>
</protein>
<dbReference type="PANTHER" id="PTHR41786:SF1">
    <property type="entry name" value="6-HYDROXYMETHYLPTERIN DIPHOSPHOKINASE MPTE-LIKE DOMAIN-CONTAINING PROTEIN"/>
    <property type="match status" value="1"/>
</dbReference>
<name>A0A0M0LGQ5_9BACL</name>